<evidence type="ECO:0008006" key="5">
    <source>
        <dbReference type="Google" id="ProtNLM"/>
    </source>
</evidence>
<gene>
    <name evidence="3" type="ORF">I3842_04G010300</name>
</gene>
<dbReference type="FunFam" id="1.25.40.10:FF:000637">
    <property type="entry name" value="Pentatricopeptide repeat-containing protein"/>
    <property type="match status" value="1"/>
</dbReference>
<dbReference type="Pfam" id="PF01535">
    <property type="entry name" value="PPR"/>
    <property type="match status" value="4"/>
</dbReference>
<evidence type="ECO:0000256" key="2">
    <source>
        <dbReference type="PROSITE-ProRule" id="PRU00708"/>
    </source>
</evidence>
<dbReference type="Pfam" id="PF20431">
    <property type="entry name" value="E_motif"/>
    <property type="match status" value="1"/>
</dbReference>
<keyword evidence="1" id="KW-0677">Repeat</keyword>
<sequence>MPSSPTLFILRGLSISQVQRFIPRKWKQGIKPCDKPSMPCPSNDSVLETNTSSDESMINSLFISIKDFANQGHLSKAFKTFSLIQLHASSLASYDLILHPISYLLLCCTNLKSFPQGKQLHAQIISLGLEQHPILVPKLVTFYSSFNLLVDASIITQNSGIFDPLPWNLLISSYVRNELFGEALSAFKQMVDKGIRPDNFTYPSVLKACGEKLDLGFGREVHNFINSNSVEWNLFVHNALVSMYGRFGEIDVARSLFDKMPEKDEVSWNTMISAYASRGLWGKAFELFENMRMTGIEVDIITWNTIASGCLRMGNFKGALDLLSQMIAFGIHLDSVAIIIGLGACSHIGVIKLGKEMHGSAIRSCNDGFDNVKNALITMYSRCKDLRHAYILFRLIENKSLVTWNSMLSGYSHMDQSEEASFLFREMLLSRIEPNYVTIASILPLCARVANLQHGKEFHCYITKREGFKGYLLLWNALVDMYARSGKVIEARRVFDSLSERDEVTYTSLIAGYGMQGEGEAALKVFEEMKVSRTKPDHITMVAVLSACSHSGLVVQGQRIFEKMPAVYGISPRLEHYSCMVDLFGRAGLLNKAKEIITTMPCRPTPAMWATLLGACRIHGNTDIGEWAAQKLLEMRPKNSGYYVLIANMYAAAGCWNNLAKVRTSMRDLGVKKAPGRAWIDVGMGFSPFGVGDTSNPYAQEIYTLLDGLTELMKDAGYVASEDFGSEDEIIEE</sequence>
<feature type="repeat" description="PPR" evidence="2">
    <location>
        <begin position="163"/>
        <end position="197"/>
    </location>
</feature>
<dbReference type="PANTHER" id="PTHR47926">
    <property type="entry name" value="PENTATRICOPEPTIDE REPEAT-CONTAINING PROTEIN"/>
    <property type="match status" value="1"/>
</dbReference>
<feature type="repeat" description="PPR" evidence="2">
    <location>
        <begin position="233"/>
        <end position="263"/>
    </location>
</feature>
<dbReference type="GO" id="GO:0003723">
    <property type="term" value="F:RNA binding"/>
    <property type="evidence" value="ECO:0007669"/>
    <property type="project" value="InterPro"/>
</dbReference>
<dbReference type="Gene3D" id="1.25.40.10">
    <property type="entry name" value="Tetratricopeptide repeat domain"/>
    <property type="match status" value="4"/>
</dbReference>
<dbReference type="FunFam" id="1.25.40.10:FF:000393">
    <property type="entry name" value="Pentatricopeptide repeat-containing protein At1g20230"/>
    <property type="match status" value="1"/>
</dbReference>
<dbReference type="InterPro" id="IPR011990">
    <property type="entry name" value="TPR-like_helical_dom_sf"/>
</dbReference>
<evidence type="ECO:0000313" key="3">
    <source>
        <dbReference type="EMBL" id="KAG6715755.1"/>
    </source>
</evidence>
<dbReference type="Pfam" id="PF13041">
    <property type="entry name" value="PPR_2"/>
    <property type="match status" value="4"/>
</dbReference>
<feature type="repeat" description="PPR" evidence="2">
    <location>
        <begin position="400"/>
        <end position="434"/>
    </location>
</feature>
<evidence type="ECO:0000313" key="4">
    <source>
        <dbReference type="Proteomes" id="UP000811246"/>
    </source>
</evidence>
<organism evidence="3 4">
    <name type="scientific">Carya illinoinensis</name>
    <name type="common">Pecan</name>
    <dbReference type="NCBI Taxonomy" id="32201"/>
    <lineage>
        <taxon>Eukaryota</taxon>
        <taxon>Viridiplantae</taxon>
        <taxon>Streptophyta</taxon>
        <taxon>Embryophyta</taxon>
        <taxon>Tracheophyta</taxon>
        <taxon>Spermatophyta</taxon>
        <taxon>Magnoliopsida</taxon>
        <taxon>eudicotyledons</taxon>
        <taxon>Gunneridae</taxon>
        <taxon>Pentapetalae</taxon>
        <taxon>rosids</taxon>
        <taxon>fabids</taxon>
        <taxon>Fagales</taxon>
        <taxon>Juglandaceae</taxon>
        <taxon>Carya</taxon>
    </lineage>
</organism>
<dbReference type="PANTHER" id="PTHR47926:SF375">
    <property type="entry name" value="PENTATRICOPEPTIDE REPEAT-CONTAINING PROTEIN"/>
    <property type="match status" value="1"/>
</dbReference>
<dbReference type="InterPro" id="IPR046960">
    <property type="entry name" value="PPR_At4g14850-like_plant"/>
</dbReference>
<feature type="repeat" description="PPR" evidence="2">
    <location>
        <begin position="502"/>
        <end position="536"/>
    </location>
</feature>
<accession>A0A922F9H6</accession>
<dbReference type="FunFam" id="1.25.40.10:FF:000627">
    <property type="entry name" value="Pentatricopeptide repeat-containing protein"/>
    <property type="match status" value="1"/>
</dbReference>
<evidence type="ECO:0000256" key="1">
    <source>
        <dbReference type="ARBA" id="ARBA00022737"/>
    </source>
</evidence>
<dbReference type="GO" id="GO:0009451">
    <property type="term" value="P:RNA modification"/>
    <property type="evidence" value="ECO:0007669"/>
    <property type="project" value="InterPro"/>
</dbReference>
<dbReference type="Proteomes" id="UP000811246">
    <property type="component" value="Chromosome 4"/>
</dbReference>
<feature type="repeat" description="PPR" evidence="2">
    <location>
        <begin position="264"/>
        <end position="298"/>
    </location>
</feature>
<feature type="repeat" description="PPR" evidence="2">
    <location>
        <begin position="299"/>
        <end position="333"/>
    </location>
</feature>
<dbReference type="AlphaFoldDB" id="A0A922F9H6"/>
<name>A0A922F9H6_CARIL</name>
<dbReference type="InterPro" id="IPR046848">
    <property type="entry name" value="E_motif"/>
</dbReference>
<dbReference type="OrthoDB" id="185373at2759"/>
<protein>
    <recommendedName>
        <fullName evidence="5">Pentatricopeptide repeat-containing protein</fullName>
    </recommendedName>
</protein>
<reference evidence="3" key="1">
    <citation type="submission" date="2021-01" db="EMBL/GenBank/DDBJ databases">
        <authorList>
            <person name="Lovell J.T."/>
            <person name="Bentley N."/>
            <person name="Bhattarai G."/>
            <person name="Jenkins J.W."/>
            <person name="Sreedasyam A."/>
            <person name="Alarcon Y."/>
            <person name="Bock C."/>
            <person name="Boston L."/>
            <person name="Carlson J."/>
            <person name="Cervantes K."/>
            <person name="Clermont K."/>
            <person name="Krom N."/>
            <person name="Kubenka K."/>
            <person name="Mamidi S."/>
            <person name="Mattison C."/>
            <person name="Monteros M."/>
            <person name="Pisani C."/>
            <person name="Plott C."/>
            <person name="Rajasekar S."/>
            <person name="Rhein H.S."/>
            <person name="Rohla C."/>
            <person name="Song M."/>
            <person name="Hilaire R.S."/>
            <person name="Shu S."/>
            <person name="Wells L."/>
            <person name="Wang X."/>
            <person name="Webber J."/>
            <person name="Heerema R.J."/>
            <person name="Klein P."/>
            <person name="Conner P."/>
            <person name="Grauke L."/>
            <person name="Grimwood J."/>
            <person name="Schmutz J."/>
            <person name="Randall J.J."/>
        </authorList>
    </citation>
    <scope>NUCLEOTIDE SEQUENCE</scope>
    <source>
        <tissue evidence="3">Leaf</tissue>
    </source>
</reference>
<comment type="caution">
    <text evidence="3">The sequence shown here is derived from an EMBL/GenBank/DDBJ whole genome shotgun (WGS) entry which is preliminary data.</text>
</comment>
<dbReference type="EMBL" id="CM031828">
    <property type="protein sequence ID" value="KAG6715755.1"/>
    <property type="molecule type" value="Genomic_DNA"/>
</dbReference>
<dbReference type="NCBIfam" id="TIGR00756">
    <property type="entry name" value="PPR"/>
    <property type="match status" value="7"/>
</dbReference>
<proteinExistence type="predicted"/>
<dbReference type="InterPro" id="IPR002885">
    <property type="entry name" value="PPR_rpt"/>
</dbReference>
<dbReference type="PROSITE" id="PS51375">
    <property type="entry name" value="PPR"/>
    <property type="match status" value="6"/>
</dbReference>